<evidence type="ECO:0000256" key="1">
    <source>
        <dbReference type="ARBA" id="ARBA00006484"/>
    </source>
</evidence>
<dbReference type="OrthoDB" id="597510at2"/>
<organism evidence="3 4">
    <name type="scientific">Lutibacter oricola</name>
    <dbReference type="NCBI Taxonomy" id="762486"/>
    <lineage>
        <taxon>Bacteria</taxon>
        <taxon>Pseudomonadati</taxon>
        <taxon>Bacteroidota</taxon>
        <taxon>Flavobacteriia</taxon>
        <taxon>Flavobacteriales</taxon>
        <taxon>Flavobacteriaceae</taxon>
        <taxon>Lutibacter</taxon>
    </lineage>
</organism>
<dbReference type="STRING" id="762486.SAMN05444411_101102"/>
<dbReference type="AlphaFoldDB" id="A0A1H2QYY9"/>
<dbReference type="EMBL" id="FNNJ01000001">
    <property type="protein sequence ID" value="SDW11864.1"/>
    <property type="molecule type" value="Genomic_DNA"/>
</dbReference>
<sequence length="265" mass="28812">MAKTILITGSTDGIGKLTAIKLANEGHTVLVHGRNSEKLKSTISEIKETTNNSNIDGFVADLSNFDEVKQLAIAVQEKISKLDVLINNAGVYKSNAVTNKNGLDMRYAVNYFAPYLLTNMLLPLLKNSETPRVISLSSAAQAPIKADTLLGETNEIDGATYAQSKLALLMWNFYLATKEPNIVVIPVNPGSLLATKMVKEAFGNSWSSADKGADILYDLAISENHKNNSGKYFDNDKGSYANAHPDAYNEAKIEQLIELTEKVLA</sequence>
<dbReference type="Pfam" id="PF00106">
    <property type="entry name" value="adh_short"/>
    <property type="match status" value="1"/>
</dbReference>
<dbReference type="GO" id="GO:0016491">
    <property type="term" value="F:oxidoreductase activity"/>
    <property type="evidence" value="ECO:0007669"/>
    <property type="project" value="UniProtKB-KW"/>
</dbReference>
<accession>A0A1H2QYY9</accession>
<gene>
    <name evidence="3" type="ORF">SAMN05444411_101102</name>
</gene>
<dbReference type="PANTHER" id="PTHR24320">
    <property type="entry name" value="RETINOL DEHYDROGENASE"/>
    <property type="match status" value="1"/>
</dbReference>
<evidence type="ECO:0000313" key="3">
    <source>
        <dbReference type="EMBL" id="SDW11864.1"/>
    </source>
</evidence>
<dbReference type="InterPro" id="IPR036291">
    <property type="entry name" value="NAD(P)-bd_dom_sf"/>
</dbReference>
<protein>
    <submittedName>
        <fullName evidence="3">NAD(P)-dependent dehydrogenase, short-chain alcohol dehydrogenase family</fullName>
    </submittedName>
</protein>
<name>A0A1H2QYY9_9FLAO</name>
<dbReference type="SUPFAM" id="SSF51735">
    <property type="entry name" value="NAD(P)-binding Rossmann-fold domains"/>
    <property type="match status" value="1"/>
</dbReference>
<proteinExistence type="inferred from homology"/>
<dbReference type="Proteomes" id="UP000199595">
    <property type="component" value="Unassembled WGS sequence"/>
</dbReference>
<keyword evidence="4" id="KW-1185">Reference proteome</keyword>
<evidence type="ECO:0000256" key="2">
    <source>
        <dbReference type="ARBA" id="ARBA00023002"/>
    </source>
</evidence>
<dbReference type="PANTHER" id="PTHR24320:SF148">
    <property type="entry name" value="NAD(P)-BINDING ROSSMANN-FOLD SUPERFAMILY PROTEIN"/>
    <property type="match status" value="1"/>
</dbReference>
<dbReference type="InterPro" id="IPR002347">
    <property type="entry name" value="SDR_fam"/>
</dbReference>
<dbReference type="Gene3D" id="3.40.50.720">
    <property type="entry name" value="NAD(P)-binding Rossmann-like Domain"/>
    <property type="match status" value="1"/>
</dbReference>
<reference evidence="3 4" key="1">
    <citation type="submission" date="2016-10" db="EMBL/GenBank/DDBJ databases">
        <authorList>
            <person name="de Groot N.N."/>
        </authorList>
    </citation>
    <scope>NUCLEOTIDE SEQUENCE [LARGE SCALE GENOMIC DNA]</scope>
    <source>
        <strain evidence="3 4">DSM 24956</strain>
    </source>
</reference>
<dbReference type="RefSeq" id="WP_090118617.1">
    <property type="nucleotide sequence ID" value="NZ_FNNJ01000001.1"/>
</dbReference>
<keyword evidence="2" id="KW-0560">Oxidoreductase</keyword>
<evidence type="ECO:0000313" key="4">
    <source>
        <dbReference type="Proteomes" id="UP000199595"/>
    </source>
</evidence>
<comment type="similarity">
    <text evidence="1">Belongs to the short-chain dehydrogenases/reductases (SDR) family.</text>
</comment>
<dbReference type="PRINTS" id="PR00081">
    <property type="entry name" value="GDHRDH"/>
</dbReference>